<evidence type="ECO:0000256" key="8">
    <source>
        <dbReference type="SAM" id="Phobius"/>
    </source>
</evidence>
<keyword evidence="6 8" id="KW-0472">Membrane</keyword>
<dbReference type="Proteomes" id="UP000198406">
    <property type="component" value="Unassembled WGS sequence"/>
</dbReference>
<keyword evidence="3 8" id="KW-0812">Transmembrane</keyword>
<protein>
    <recommendedName>
        <fullName evidence="7">Heme O synthase</fullName>
    </recommendedName>
</protein>
<evidence type="ECO:0000256" key="4">
    <source>
        <dbReference type="ARBA" id="ARBA00022989"/>
    </source>
</evidence>
<dbReference type="HAMAP" id="MF_00154">
    <property type="entry name" value="CyoE_CtaB"/>
    <property type="match status" value="1"/>
</dbReference>
<feature type="transmembrane region" description="Helical" evidence="8">
    <location>
        <begin position="144"/>
        <end position="163"/>
    </location>
</feature>
<dbReference type="Gene3D" id="1.10.357.140">
    <property type="entry name" value="UbiA prenyltransferase"/>
    <property type="match status" value="1"/>
</dbReference>
<keyword evidence="5" id="KW-0350">Heme biosynthesis</keyword>
<dbReference type="GO" id="GO:0005739">
    <property type="term" value="C:mitochondrion"/>
    <property type="evidence" value="ECO:0007669"/>
    <property type="project" value="TreeGrafter"/>
</dbReference>
<name>A0A1Z5KNG8_FISSO</name>
<evidence type="ECO:0000256" key="3">
    <source>
        <dbReference type="ARBA" id="ARBA00022692"/>
    </source>
</evidence>
<reference evidence="9 10" key="1">
    <citation type="journal article" date="2015" name="Plant Cell">
        <title>Oil accumulation by the oleaginous diatom Fistulifera solaris as revealed by the genome and transcriptome.</title>
        <authorList>
            <person name="Tanaka T."/>
            <person name="Maeda Y."/>
            <person name="Veluchamy A."/>
            <person name="Tanaka M."/>
            <person name="Abida H."/>
            <person name="Marechal E."/>
            <person name="Bowler C."/>
            <person name="Muto M."/>
            <person name="Sunaga Y."/>
            <person name="Tanaka M."/>
            <person name="Yoshino T."/>
            <person name="Taniguchi T."/>
            <person name="Fukuda Y."/>
            <person name="Nemoto M."/>
            <person name="Matsumoto M."/>
            <person name="Wong P.S."/>
            <person name="Aburatani S."/>
            <person name="Fujibuchi W."/>
        </authorList>
    </citation>
    <scope>NUCLEOTIDE SEQUENCE [LARGE SCALE GENOMIC DNA]</scope>
    <source>
        <strain evidence="9 10">JPCC DA0580</strain>
    </source>
</reference>
<dbReference type="GO" id="GO:0006784">
    <property type="term" value="P:heme A biosynthetic process"/>
    <property type="evidence" value="ECO:0007669"/>
    <property type="project" value="TreeGrafter"/>
</dbReference>
<dbReference type="PANTHER" id="PTHR43448">
    <property type="entry name" value="PROTOHEME IX FARNESYLTRANSFERASE, MITOCHONDRIAL"/>
    <property type="match status" value="1"/>
</dbReference>
<comment type="subcellular location">
    <subcellularLocation>
        <location evidence="1">Membrane</location>
        <topology evidence="1">Multi-pass membrane protein</topology>
    </subcellularLocation>
</comment>
<evidence type="ECO:0000313" key="9">
    <source>
        <dbReference type="EMBL" id="GAX27880.1"/>
    </source>
</evidence>
<evidence type="ECO:0000256" key="1">
    <source>
        <dbReference type="ARBA" id="ARBA00004141"/>
    </source>
</evidence>
<dbReference type="Pfam" id="PF01040">
    <property type="entry name" value="UbiA"/>
    <property type="match status" value="1"/>
</dbReference>
<evidence type="ECO:0000256" key="2">
    <source>
        <dbReference type="ARBA" id="ARBA00022679"/>
    </source>
</evidence>
<dbReference type="InParanoid" id="A0A1Z5KNG8"/>
<organism evidence="9 10">
    <name type="scientific">Fistulifera solaris</name>
    <name type="common">Oleaginous diatom</name>
    <dbReference type="NCBI Taxonomy" id="1519565"/>
    <lineage>
        <taxon>Eukaryota</taxon>
        <taxon>Sar</taxon>
        <taxon>Stramenopiles</taxon>
        <taxon>Ochrophyta</taxon>
        <taxon>Bacillariophyta</taxon>
        <taxon>Bacillariophyceae</taxon>
        <taxon>Bacillariophycidae</taxon>
        <taxon>Naviculales</taxon>
        <taxon>Naviculaceae</taxon>
        <taxon>Fistulifera</taxon>
    </lineage>
</organism>
<dbReference type="FunFam" id="1.10.357.140:FF:000006">
    <property type="entry name" value="Protoheme IX farnesyltransferase, mitochondrial"/>
    <property type="match status" value="1"/>
</dbReference>
<dbReference type="InterPro" id="IPR006369">
    <property type="entry name" value="Protohaem_IX_farnesylTrfase"/>
</dbReference>
<accession>A0A1Z5KNG8</accession>
<comment type="caution">
    <text evidence="9">The sequence shown here is derived from an EMBL/GenBank/DDBJ whole genome shotgun (WGS) entry which is preliminary data.</text>
</comment>
<dbReference type="PANTHER" id="PTHR43448:SF2">
    <property type="entry name" value="PROTOHEME IX FARNESYLTRANSFERASE, MITOCHONDRIAL"/>
    <property type="match status" value="1"/>
</dbReference>
<evidence type="ECO:0000256" key="6">
    <source>
        <dbReference type="ARBA" id="ARBA00023136"/>
    </source>
</evidence>
<keyword evidence="2 9" id="KW-0808">Transferase</keyword>
<dbReference type="OrthoDB" id="5211at2759"/>
<keyword evidence="4 8" id="KW-1133">Transmembrane helix</keyword>
<evidence type="ECO:0000256" key="5">
    <source>
        <dbReference type="ARBA" id="ARBA00023133"/>
    </source>
</evidence>
<evidence type="ECO:0000256" key="7">
    <source>
        <dbReference type="ARBA" id="ARBA00030253"/>
    </source>
</evidence>
<proteinExistence type="inferred from homology"/>
<dbReference type="InterPro" id="IPR044878">
    <property type="entry name" value="UbiA_sf"/>
</dbReference>
<dbReference type="EMBL" id="BDSP01000259">
    <property type="protein sequence ID" value="GAX27880.1"/>
    <property type="molecule type" value="Genomic_DNA"/>
</dbReference>
<dbReference type="InterPro" id="IPR000537">
    <property type="entry name" value="UbiA_prenyltransferase"/>
</dbReference>
<dbReference type="AlphaFoldDB" id="A0A1Z5KNG8"/>
<gene>
    <name evidence="9" type="ORF">FisN_13Hh006</name>
</gene>
<feature type="transmembrane region" description="Helical" evidence="8">
    <location>
        <begin position="298"/>
        <end position="316"/>
    </location>
</feature>
<keyword evidence="10" id="KW-1185">Reference proteome</keyword>
<dbReference type="CDD" id="cd13957">
    <property type="entry name" value="PT_UbiA_Cox10"/>
    <property type="match status" value="1"/>
</dbReference>
<feature type="transmembrane region" description="Helical" evidence="8">
    <location>
        <begin position="169"/>
        <end position="186"/>
    </location>
</feature>
<evidence type="ECO:0000313" key="10">
    <source>
        <dbReference type="Proteomes" id="UP000198406"/>
    </source>
</evidence>
<feature type="transmembrane region" description="Helical" evidence="8">
    <location>
        <begin position="256"/>
        <end position="278"/>
    </location>
</feature>
<dbReference type="NCBIfam" id="TIGR01473">
    <property type="entry name" value="cyoE_ctaB"/>
    <property type="match status" value="1"/>
</dbReference>
<dbReference type="GO" id="GO:0008495">
    <property type="term" value="F:protoheme IX farnesyltransferase activity"/>
    <property type="evidence" value="ECO:0007669"/>
    <property type="project" value="InterPro"/>
</dbReference>
<dbReference type="GO" id="GO:0016020">
    <property type="term" value="C:membrane"/>
    <property type="evidence" value="ECO:0007669"/>
    <property type="project" value="UniProtKB-SubCell"/>
</dbReference>
<sequence>MYRVCSERLGCQTSAFSRPFASSSKSFLETEKSVRPRGSTLAAYSDLAKAKLSALVVTTSAAGYVAAAGPVLTSDFALCMMGTALCSSSAAAFNQIFEIDRDSCMKRTQTRPLVTGALSPAEAKAAATLWGVSGTALLTMTDPIAAALGFGNILLYSVVYTYLKPRSVINTWVGAVVGAVPPLIGYSAATGGALDAQAILLGATLYAWQMPHFFALSYMHRIDYARGGFQMLSCVDPDKAAKLIVRYTWYLSALPLMSTAAGMTSSMFALEGIVLNAYALKIAQRFRNEQTNSNARKVFLTSLWYLPCWLMLYLLHSKVWDEDEMDDPVVRYLHDTVHAVRSKGRNLCPHEYAAAEKGDEACPVTITKQTTQKIAQHSQQEASAT</sequence>